<accession>A0A2T3ZWX4</accession>
<reference evidence="1 2" key="1">
    <citation type="submission" date="2016-07" db="EMBL/GenBank/DDBJ databases">
        <title>Multiple horizontal gene transfer events from other fungi enriched the ability of initially mycotrophic Trichoderma (Ascomycota) to feed on dead plant biomass.</title>
        <authorList>
            <consortium name="DOE Joint Genome Institute"/>
            <person name="Aerts A."/>
            <person name="Atanasova L."/>
            <person name="Chenthamara K."/>
            <person name="Zhang J."/>
            <person name="Grujic M."/>
            <person name="Henrissat B."/>
            <person name="Kuo A."/>
            <person name="Salamov A."/>
            <person name="Lipzen A."/>
            <person name="Labutti K."/>
            <person name="Barry K."/>
            <person name="Miao Y."/>
            <person name="Rahimi M.J."/>
            <person name="Shen Q."/>
            <person name="Grigoriev I.V."/>
            <person name="Kubicek C.P."/>
            <person name="Druzhinina I.S."/>
        </authorList>
    </citation>
    <scope>NUCLEOTIDE SEQUENCE [LARGE SCALE GENOMIC DNA]</scope>
    <source>
        <strain evidence="1 2">CBS 226.95</strain>
    </source>
</reference>
<dbReference type="EMBL" id="KZ679693">
    <property type="protein sequence ID" value="PTB49233.1"/>
    <property type="molecule type" value="Genomic_DNA"/>
</dbReference>
<keyword evidence="2" id="KW-1185">Reference proteome</keyword>
<name>A0A2T3ZWX4_TRIHA</name>
<dbReference type="GeneID" id="36622541"/>
<dbReference type="RefSeq" id="XP_024768910.1">
    <property type="nucleotide sequence ID" value="XM_024913977.1"/>
</dbReference>
<evidence type="ECO:0000313" key="1">
    <source>
        <dbReference type="EMBL" id="PTB49233.1"/>
    </source>
</evidence>
<gene>
    <name evidence="1" type="ORF">M431DRAFT_276074</name>
</gene>
<protein>
    <submittedName>
        <fullName evidence="1">Uncharacterized protein</fullName>
    </submittedName>
</protein>
<evidence type="ECO:0000313" key="2">
    <source>
        <dbReference type="Proteomes" id="UP000241690"/>
    </source>
</evidence>
<organism evidence="1 2">
    <name type="scientific">Trichoderma harzianum CBS 226.95</name>
    <dbReference type="NCBI Taxonomy" id="983964"/>
    <lineage>
        <taxon>Eukaryota</taxon>
        <taxon>Fungi</taxon>
        <taxon>Dikarya</taxon>
        <taxon>Ascomycota</taxon>
        <taxon>Pezizomycotina</taxon>
        <taxon>Sordariomycetes</taxon>
        <taxon>Hypocreomycetidae</taxon>
        <taxon>Hypocreales</taxon>
        <taxon>Hypocreaceae</taxon>
        <taxon>Trichoderma</taxon>
    </lineage>
</organism>
<dbReference type="Gene3D" id="1.20.5.2280">
    <property type="match status" value="1"/>
</dbReference>
<sequence>MANLHAAATGLRHAADQIDLYADTPVLTLHNAEVRMRTIVHEALTPMHDAIVQMNARMEQMNARMDQINARMDQIFDGLNDMGLRVGQINQTTTNIDKRLTASNWNLSIRSQNSIVVRDNMTIHPLYSMVTGDIIVGCPTTTAEIDRMTTVRIDAILRQLDIIPTGSLNMKRRQLKQALGVVVHVL</sequence>
<proteinExistence type="predicted"/>
<dbReference type="Proteomes" id="UP000241690">
    <property type="component" value="Unassembled WGS sequence"/>
</dbReference>
<dbReference type="STRING" id="983964.A0A2T3ZWX4"/>
<dbReference type="AlphaFoldDB" id="A0A2T3ZWX4"/>